<dbReference type="EMBL" id="BTSY01000005">
    <property type="protein sequence ID" value="GMT29237.1"/>
    <property type="molecule type" value="Genomic_DNA"/>
</dbReference>
<keyword evidence="4" id="KW-1185">Reference proteome</keyword>
<evidence type="ECO:0000313" key="4">
    <source>
        <dbReference type="Proteomes" id="UP001432322"/>
    </source>
</evidence>
<feature type="transmembrane region" description="Helical" evidence="2">
    <location>
        <begin position="37"/>
        <end position="58"/>
    </location>
</feature>
<name>A0AAV5WDY6_9BILA</name>
<feature type="compositionally biased region" description="Pro residues" evidence="1">
    <location>
        <begin position="1"/>
        <end position="11"/>
    </location>
</feature>
<reference evidence="3" key="1">
    <citation type="submission" date="2023-10" db="EMBL/GenBank/DDBJ databases">
        <title>Genome assembly of Pristionchus species.</title>
        <authorList>
            <person name="Yoshida K."/>
            <person name="Sommer R.J."/>
        </authorList>
    </citation>
    <scope>NUCLEOTIDE SEQUENCE</scope>
    <source>
        <strain evidence="3">RS5133</strain>
    </source>
</reference>
<evidence type="ECO:0000256" key="1">
    <source>
        <dbReference type="SAM" id="MobiDB-lite"/>
    </source>
</evidence>
<keyword evidence="2" id="KW-1133">Transmembrane helix</keyword>
<feature type="region of interest" description="Disordered" evidence="1">
    <location>
        <begin position="1"/>
        <end position="28"/>
    </location>
</feature>
<accession>A0AAV5WDY6</accession>
<feature type="transmembrane region" description="Helical" evidence="2">
    <location>
        <begin position="385"/>
        <end position="405"/>
    </location>
</feature>
<organism evidence="3 4">
    <name type="scientific">Pristionchus fissidentatus</name>
    <dbReference type="NCBI Taxonomy" id="1538716"/>
    <lineage>
        <taxon>Eukaryota</taxon>
        <taxon>Metazoa</taxon>
        <taxon>Ecdysozoa</taxon>
        <taxon>Nematoda</taxon>
        <taxon>Chromadorea</taxon>
        <taxon>Rhabditida</taxon>
        <taxon>Rhabditina</taxon>
        <taxon>Diplogasteromorpha</taxon>
        <taxon>Diplogasteroidea</taxon>
        <taxon>Neodiplogasteridae</taxon>
        <taxon>Pristionchus</taxon>
    </lineage>
</organism>
<dbReference type="Proteomes" id="UP001432322">
    <property type="component" value="Unassembled WGS sequence"/>
</dbReference>
<proteinExistence type="predicted"/>
<protein>
    <submittedName>
        <fullName evidence="3">Uncharacterized protein</fullName>
    </submittedName>
</protein>
<evidence type="ECO:0000313" key="3">
    <source>
        <dbReference type="EMBL" id="GMT29237.1"/>
    </source>
</evidence>
<comment type="caution">
    <text evidence="3">The sequence shown here is derived from an EMBL/GenBank/DDBJ whole genome shotgun (WGS) entry which is preliminary data.</text>
</comment>
<keyword evidence="2" id="KW-0812">Transmembrane</keyword>
<sequence>FPSQSPPPLVMPPKHTKKKTKKELPPPLPSPRPLSPFLNAIFKSFVCLCIAISIYTFLIDCYLFKYPVSNPICGIDSIPTVSDGVRLISSNNSFILCKNAETYNDVLLAQYVDRLDEGTKTKEVNDNKTRVADELYITFLVRYQMALTRNLDKKNKDIAAMEYYLSYFLSNSLTSIKCTRVDQPTDKSQYKLLIGFCSEAQYLSGSEDKDGKPAIEALSDTLDVGFLFALLMGEFRNETLAVLEVLDAHRTLAPLEKILRKSKQPEKDVLEFLANIESESLMVHAREVTTRVIKGFNAMTYCDPLYGDTWSTYLRRALLNSADSSDCSWNTRGFGKREILDTITAEQARISALGGRAGSYVKHFFNFFSVTLVRFPFDTYTLKSISVHMLIITVLATIAFACYVFEDSLYQYRLVFERRVLGL</sequence>
<gene>
    <name evidence="3" type="ORF">PFISCL1PPCAC_20534</name>
</gene>
<evidence type="ECO:0000256" key="2">
    <source>
        <dbReference type="SAM" id="Phobius"/>
    </source>
</evidence>
<feature type="non-terminal residue" evidence="3">
    <location>
        <position position="1"/>
    </location>
</feature>
<keyword evidence="2" id="KW-0472">Membrane</keyword>
<dbReference type="AlphaFoldDB" id="A0AAV5WDY6"/>